<evidence type="ECO:0000313" key="4">
    <source>
        <dbReference type="EMBL" id="MEX6463423.1"/>
    </source>
</evidence>
<dbReference type="PANTHER" id="PTHR37031">
    <property type="entry name" value="METALLOPHOSPHATASE BINDING DOMAIN PROTEIN"/>
    <property type="match status" value="1"/>
</dbReference>
<dbReference type="PANTHER" id="PTHR37031:SF2">
    <property type="entry name" value="PHOD-LIKE PHOSPHATASE METALLOPHOSPHATASE DOMAIN-CONTAINING PROTEIN"/>
    <property type="match status" value="1"/>
</dbReference>
<dbReference type="Gene3D" id="3.60.21.70">
    <property type="entry name" value="PhoD-like phosphatase"/>
    <property type="match status" value="1"/>
</dbReference>
<dbReference type="InterPro" id="IPR038607">
    <property type="entry name" value="PhoD-like_sf"/>
</dbReference>
<comment type="caution">
    <text evidence="4">The sequence shown here is derived from an EMBL/GenBank/DDBJ whole genome shotgun (WGS) entry which is preliminary data.</text>
</comment>
<feature type="region of interest" description="Disordered" evidence="1">
    <location>
        <begin position="571"/>
        <end position="648"/>
    </location>
</feature>
<dbReference type="CDD" id="cd07389">
    <property type="entry name" value="MPP_PhoD"/>
    <property type="match status" value="1"/>
</dbReference>
<dbReference type="InterPro" id="IPR029052">
    <property type="entry name" value="Metallo-depent_PP-like"/>
</dbReference>
<evidence type="ECO:0000259" key="2">
    <source>
        <dbReference type="Pfam" id="PF09423"/>
    </source>
</evidence>
<keyword evidence="5" id="KW-1185">Reference proteome</keyword>
<dbReference type="Proteomes" id="UP001560293">
    <property type="component" value="Unassembled WGS sequence"/>
</dbReference>
<dbReference type="Pfam" id="PF25077">
    <property type="entry name" value="DUF7800"/>
    <property type="match status" value="1"/>
</dbReference>
<feature type="compositionally biased region" description="Basic and acidic residues" evidence="1">
    <location>
        <begin position="600"/>
        <end position="609"/>
    </location>
</feature>
<accession>A0ABV3YEX5</accession>
<evidence type="ECO:0000313" key="5">
    <source>
        <dbReference type="Proteomes" id="UP001560293"/>
    </source>
</evidence>
<evidence type="ECO:0000256" key="1">
    <source>
        <dbReference type="SAM" id="MobiDB-lite"/>
    </source>
</evidence>
<sequence>MTASDRTPELTLGPLLRYVDSTDATVWVEVSAPCEVTIRAGDEVATERTWGVHGHHFAVLHLCHLREGEETPYSVELDGEQVWPVDPQRPSVICTPRADDTVRLAFGSCRRGENQTPEALRKIGADALVALAHRMEHTPRREWPDAMLLLGDQVYADIPSREITERLAERRDAGLGPQSVRDSAGAGGDRDVSDEICDFEEYSWLYHESWRGPDVRWLLSTVPSCMILDDHDLRDDWNSSYAWRREMTAQPWWRDRVIGAFSSYFVYQHLGNLTPDELEANETYQALRGAASDAERVRLLEDFAVAADSERGTVQWSYKRDFGRVRVVMLDVRASRHLDPGDRRVMDSDEWAWTRDACLDADVDHLVIGSSLPAFMLPALHQVEGWNEAVARHRPDMPVSARFGEWARRAVDLEHWGAFRNSFDDLVGLLTEVAAGDSRPAPASILLLGGDVHCSYLEEVELTAPRVADSPTRVHQLVMSPFRNPLQKSIRAVNRLSVREPLPALTRRLARAVGVRDPEVRWRVSDGVWFDNGVMTLVLRGRRARVQVDHARVEWPAWGLGKALTLVPGLAPDSWGRKPGDDPTGQAGRTGQAGGGGRRRGGDSLDRKPRQVLRRTLTKELTAAGWGGALSRGRPGVRGLRRWGPRPR</sequence>
<gene>
    <name evidence="4" type="ORF">AB6N35_03485</name>
</gene>
<dbReference type="SUPFAM" id="SSF56300">
    <property type="entry name" value="Metallo-dependent phosphatases"/>
    <property type="match status" value="1"/>
</dbReference>
<feature type="domain" description="PhoD-like phosphatase metallophosphatase" evidence="2">
    <location>
        <begin position="140"/>
        <end position="350"/>
    </location>
</feature>
<feature type="region of interest" description="Disordered" evidence="1">
    <location>
        <begin position="168"/>
        <end position="190"/>
    </location>
</feature>
<dbReference type="GO" id="GO:0004035">
    <property type="term" value="F:alkaline phosphatase activity"/>
    <property type="evidence" value="ECO:0007669"/>
    <property type="project" value="UniProtKB-EC"/>
</dbReference>
<dbReference type="EC" id="3.1.3.1" evidence="4"/>
<feature type="domain" description="DUF7800" evidence="3">
    <location>
        <begin position="8"/>
        <end position="86"/>
    </location>
</feature>
<dbReference type="InterPro" id="IPR056702">
    <property type="entry name" value="DUF7800"/>
</dbReference>
<reference evidence="5" key="1">
    <citation type="submission" date="2024-07" db="EMBL/GenBank/DDBJ databases">
        <title>Pseudomonas strain that inhibits Aeromonas fish pathogens.</title>
        <authorList>
            <person name="Wildschutte H."/>
        </authorList>
    </citation>
    <scope>NUCLEOTIDE SEQUENCE [LARGE SCALE GENOMIC DNA]</scope>
    <source>
        <strain evidence="5">n60</strain>
    </source>
</reference>
<proteinExistence type="predicted"/>
<organism evidence="4 5">
    <name type="scientific">Dietzia cinnamea</name>
    <dbReference type="NCBI Taxonomy" id="321318"/>
    <lineage>
        <taxon>Bacteria</taxon>
        <taxon>Bacillati</taxon>
        <taxon>Actinomycetota</taxon>
        <taxon>Actinomycetes</taxon>
        <taxon>Mycobacteriales</taxon>
        <taxon>Dietziaceae</taxon>
        <taxon>Dietzia</taxon>
    </lineage>
</organism>
<feature type="compositionally biased region" description="Basic residues" evidence="1">
    <location>
        <begin position="639"/>
        <end position="648"/>
    </location>
</feature>
<dbReference type="RefSeq" id="WP_259842760.1">
    <property type="nucleotide sequence ID" value="NZ_JALXVY010000045.1"/>
</dbReference>
<name>A0ABV3YEX5_9ACTN</name>
<dbReference type="EMBL" id="JBFTEZ010000002">
    <property type="protein sequence ID" value="MEX6463423.1"/>
    <property type="molecule type" value="Genomic_DNA"/>
</dbReference>
<evidence type="ECO:0000259" key="3">
    <source>
        <dbReference type="Pfam" id="PF25077"/>
    </source>
</evidence>
<protein>
    <submittedName>
        <fullName evidence="4">Alkaline phosphatase D family protein</fullName>
        <ecNumber evidence="4">3.1.3.1</ecNumber>
    </submittedName>
</protein>
<dbReference type="InterPro" id="IPR018946">
    <property type="entry name" value="PhoD-like_MPP"/>
</dbReference>
<keyword evidence="4" id="KW-0378">Hydrolase</keyword>
<dbReference type="Pfam" id="PF09423">
    <property type="entry name" value="PhoD"/>
    <property type="match status" value="1"/>
</dbReference>